<keyword evidence="3" id="KW-1185">Reference proteome</keyword>
<dbReference type="PANTHER" id="PTHR47326">
    <property type="entry name" value="TRANSPOSABLE ELEMENT TC3 TRANSPOSASE-LIKE PROTEIN"/>
    <property type="match status" value="1"/>
</dbReference>
<proteinExistence type="predicted"/>
<protein>
    <recommendedName>
        <fullName evidence="1">DUF4817 domain-containing protein</fullName>
    </recommendedName>
</protein>
<evidence type="ECO:0000313" key="2">
    <source>
        <dbReference type="EMBL" id="CAH0547180.1"/>
    </source>
</evidence>
<dbReference type="OrthoDB" id="6752614at2759"/>
<dbReference type="Pfam" id="PF16087">
    <property type="entry name" value="DUF4817"/>
    <property type="match status" value="1"/>
</dbReference>
<reference evidence="2" key="1">
    <citation type="submission" date="2021-12" db="EMBL/GenBank/DDBJ databases">
        <authorList>
            <person name="King R."/>
        </authorList>
    </citation>
    <scope>NUCLEOTIDE SEQUENCE</scope>
</reference>
<dbReference type="EMBL" id="OV121132">
    <property type="protein sequence ID" value="CAH0547180.1"/>
    <property type="molecule type" value="Genomic_DNA"/>
</dbReference>
<dbReference type="PANTHER" id="PTHR47326:SF1">
    <property type="entry name" value="HTH PSQ-TYPE DOMAIN-CONTAINING PROTEIN"/>
    <property type="match status" value="1"/>
</dbReference>
<gene>
    <name evidence="2" type="ORF">MELIAE_LOCUS1218</name>
</gene>
<feature type="domain" description="DUF4817" evidence="1">
    <location>
        <begin position="4"/>
        <end position="57"/>
    </location>
</feature>
<sequence>MVYTIAERVELVYTYFKNNDCARQTARLFNVRHQDKNVSHTYIRKLMVKFLETGTVENKKDNPIRVVRNEGMQIVVIGHIAMDNTFSTRQLLSEVSGISRTSVRRILKVHKFYPYKIQLLHELNEDDYDRRLQFVEEMSERESYTQNPEKLNVWAGILGNNIIGLFFLQGNFTEAMYLTLLEENIVPRIREVIAEDNNLSQNEMFFQQDGAPPHYAAPVQQFLNENFRDHWIGRRGPIEWPARSPDLSPLDFFLWGHLKSKIYKTQPASLQVLQERITKECQRITTDMLQNVREEVENRFYYCINVNGGHFEQFIK</sequence>
<organism evidence="2 3">
    <name type="scientific">Brassicogethes aeneus</name>
    <name type="common">Rape pollen beetle</name>
    <name type="synonym">Meligethes aeneus</name>
    <dbReference type="NCBI Taxonomy" id="1431903"/>
    <lineage>
        <taxon>Eukaryota</taxon>
        <taxon>Metazoa</taxon>
        <taxon>Ecdysozoa</taxon>
        <taxon>Arthropoda</taxon>
        <taxon>Hexapoda</taxon>
        <taxon>Insecta</taxon>
        <taxon>Pterygota</taxon>
        <taxon>Neoptera</taxon>
        <taxon>Endopterygota</taxon>
        <taxon>Coleoptera</taxon>
        <taxon>Polyphaga</taxon>
        <taxon>Cucujiformia</taxon>
        <taxon>Nitidulidae</taxon>
        <taxon>Meligethinae</taxon>
        <taxon>Brassicogethes</taxon>
    </lineage>
</organism>
<dbReference type="InterPro" id="IPR036397">
    <property type="entry name" value="RNaseH_sf"/>
</dbReference>
<name>A0A9P0AU16_BRAAE</name>
<evidence type="ECO:0000259" key="1">
    <source>
        <dbReference type="Pfam" id="PF16087"/>
    </source>
</evidence>
<dbReference type="InterPro" id="IPR032135">
    <property type="entry name" value="DUF4817"/>
</dbReference>
<dbReference type="Proteomes" id="UP001154078">
    <property type="component" value="Chromosome 1"/>
</dbReference>
<dbReference type="GO" id="GO:0003676">
    <property type="term" value="F:nucleic acid binding"/>
    <property type="evidence" value="ECO:0007669"/>
    <property type="project" value="InterPro"/>
</dbReference>
<dbReference type="Gene3D" id="3.30.420.10">
    <property type="entry name" value="Ribonuclease H-like superfamily/Ribonuclease H"/>
    <property type="match status" value="1"/>
</dbReference>
<dbReference type="AlphaFoldDB" id="A0A9P0AU16"/>
<accession>A0A9P0AU16</accession>
<evidence type="ECO:0000313" key="3">
    <source>
        <dbReference type="Proteomes" id="UP001154078"/>
    </source>
</evidence>